<comment type="caution">
    <text evidence="1">The sequence shown here is derived from an EMBL/GenBank/DDBJ whole genome shotgun (WGS) entry which is preliminary data.</text>
</comment>
<accession>A0ACA9SN63</accession>
<feature type="non-terminal residue" evidence="1">
    <location>
        <position position="54"/>
    </location>
</feature>
<reference evidence="1" key="1">
    <citation type="submission" date="2021-06" db="EMBL/GenBank/DDBJ databases">
        <authorList>
            <person name="Kallberg Y."/>
            <person name="Tangrot J."/>
            <person name="Rosling A."/>
        </authorList>
    </citation>
    <scope>NUCLEOTIDE SEQUENCE</scope>
    <source>
        <strain evidence="1">MA461A</strain>
    </source>
</reference>
<dbReference type="EMBL" id="CAJVQC010143468">
    <property type="protein sequence ID" value="CAG8844635.1"/>
    <property type="molecule type" value="Genomic_DNA"/>
</dbReference>
<sequence>EITNLKEKITTSNKRKSFFESQVTEFKYTIRTLEDMIKGFEATIKDLRNNEIFN</sequence>
<keyword evidence="2" id="KW-1185">Reference proteome</keyword>
<organism evidence="1 2">
    <name type="scientific">Racocetra persica</name>
    <dbReference type="NCBI Taxonomy" id="160502"/>
    <lineage>
        <taxon>Eukaryota</taxon>
        <taxon>Fungi</taxon>
        <taxon>Fungi incertae sedis</taxon>
        <taxon>Mucoromycota</taxon>
        <taxon>Glomeromycotina</taxon>
        <taxon>Glomeromycetes</taxon>
        <taxon>Diversisporales</taxon>
        <taxon>Gigasporaceae</taxon>
        <taxon>Racocetra</taxon>
    </lineage>
</organism>
<evidence type="ECO:0000313" key="1">
    <source>
        <dbReference type="EMBL" id="CAG8844635.1"/>
    </source>
</evidence>
<proteinExistence type="predicted"/>
<dbReference type="Proteomes" id="UP000789920">
    <property type="component" value="Unassembled WGS sequence"/>
</dbReference>
<feature type="non-terminal residue" evidence="1">
    <location>
        <position position="1"/>
    </location>
</feature>
<gene>
    <name evidence="1" type="ORF">RPERSI_LOCUS33295</name>
</gene>
<protein>
    <submittedName>
        <fullName evidence="1">34321_t:CDS:1</fullName>
    </submittedName>
</protein>
<name>A0ACA9SN63_9GLOM</name>
<evidence type="ECO:0000313" key="2">
    <source>
        <dbReference type="Proteomes" id="UP000789920"/>
    </source>
</evidence>